<name>A0ACB8EKS5_9SAUR</name>
<evidence type="ECO:0000313" key="2">
    <source>
        <dbReference type="Proteomes" id="UP000827872"/>
    </source>
</evidence>
<sequence length="168" mass="19642">MNSQKFVAWDKLPTVYHKADTEDSSSSSSKSGSIEEEPPETLEVTESTSDMTYIPIIDIPHSVRTVLNKIDTAQLDRAKKDISKKLHRIQEKVHRAYEHYKKVDGFDPDLERDYLRSATWEEKSRRSNFLDEITDALDQSSFKQKELQLVLESLKAWSMFHWMIRGYD</sequence>
<dbReference type="Proteomes" id="UP000827872">
    <property type="component" value="Linkage Group LG03"/>
</dbReference>
<proteinExistence type="predicted"/>
<comment type="caution">
    <text evidence="1">The sequence shown here is derived from an EMBL/GenBank/DDBJ whole genome shotgun (WGS) entry which is preliminary data.</text>
</comment>
<dbReference type="EMBL" id="CM037616">
    <property type="protein sequence ID" value="KAH7993294.1"/>
    <property type="molecule type" value="Genomic_DNA"/>
</dbReference>
<evidence type="ECO:0000313" key="1">
    <source>
        <dbReference type="EMBL" id="KAH7993294.1"/>
    </source>
</evidence>
<protein>
    <submittedName>
        <fullName evidence="1">Uncharacterized protein</fullName>
    </submittedName>
</protein>
<gene>
    <name evidence="1" type="ORF">K3G42_030492</name>
</gene>
<reference evidence="1" key="1">
    <citation type="submission" date="2021-08" db="EMBL/GenBank/DDBJ databases">
        <title>The first chromosome-level gecko genome reveals the dynamic sex chromosomes of Neotropical dwarf geckos (Sphaerodactylidae: Sphaerodactylus).</title>
        <authorList>
            <person name="Pinto B.J."/>
            <person name="Keating S.E."/>
            <person name="Gamble T."/>
        </authorList>
    </citation>
    <scope>NUCLEOTIDE SEQUENCE</scope>
    <source>
        <strain evidence="1">TG3544</strain>
    </source>
</reference>
<accession>A0ACB8EKS5</accession>
<keyword evidence="2" id="KW-1185">Reference proteome</keyword>
<organism evidence="1 2">
    <name type="scientific">Sphaerodactylus townsendi</name>
    <dbReference type="NCBI Taxonomy" id="933632"/>
    <lineage>
        <taxon>Eukaryota</taxon>
        <taxon>Metazoa</taxon>
        <taxon>Chordata</taxon>
        <taxon>Craniata</taxon>
        <taxon>Vertebrata</taxon>
        <taxon>Euteleostomi</taxon>
        <taxon>Lepidosauria</taxon>
        <taxon>Squamata</taxon>
        <taxon>Bifurcata</taxon>
        <taxon>Gekkota</taxon>
        <taxon>Sphaerodactylidae</taxon>
        <taxon>Sphaerodactylus</taxon>
    </lineage>
</organism>